<dbReference type="InterPro" id="IPR003439">
    <property type="entry name" value="ABC_transporter-like_ATP-bd"/>
</dbReference>
<dbReference type="EMBL" id="JABFDB010000002">
    <property type="protein sequence ID" value="NYZ19264.1"/>
    <property type="molecule type" value="Genomic_DNA"/>
</dbReference>
<gene>
    <name evidence="10" type="ORF">HND93_06035</name>
</gene>
<comment type="subcellular location">
    <subcellularLocation>
        <location evidence="1">Cell membrane</location>
        <topology evidence="1">Multi-pass membrane protein</topology>
    </subcellularLocation>
</comment>
<keyword evidence="2 7" id="KW-0812">Transmembrane</keyword>
<dbReference type="SUPFAM" id="SSF90123">
    <property type="entry name" value="ABC transporter transmembrane region"/>
    <property type="match status" value="1"/>
</dbReference>
<keyword evidence="6 7" id="KW-0472">Membrane</keyword>
<dbReference type="PANTHER" id="PTHR43394:SF1">
    <property type="entry name" value="ATP-BINDING CASSETTE SUB-FAMILY B MEMBER 10, MITOCHONDRIAL"/>
    <property type="match status" value="1"/>
</dbReference>
<evidence type="ECO:0000256" key="7">
    <source>
        <dbReference type="SAM" id="Phobius"/>
    </source>
</evidence>
<keyword evidence="3" id="KW-0547">Nucleotide-binding</keyword>
<evidence type="ECO:0000259" key="8">
    <source>
        <dbReference type="PROSITE" id="PS50893"/>
    </source>
</evidence>
<evidence type="ECO:0000256" key="3">
    <source>
        <dbReference type="ARBA" id="ARBA00022741"/>
    </source>
</evidence>
<comment type="caution">
    <text evidence="10">The sequence shown here is derived from an EMBL/GenBank/DDBJ whole genome shotgun (WGS) entry which is preliminary data.</text>
</comment>
<protein>
    <submittedName>
        <fullName evidence="10">ATP-binding cassette domain-containing protein</fullName>
    </submittedName>
</protein>
<feature type="transmembrane region" description="Helical" evidence="7">
    <location>
        <begin position="22"/>
        <end position="44"/>
    </location>
</feature>
<evidence type="ECO:0000256" key="1">
    <source>
        <dbReference type="ARBA" id="ARBA00004651"/>
    </source>
</evidence>
<feature type="transmembrane region" description="Helical" evidence="7">
    <location>
        <begin position="64"/>
        <end position="81"/>
    </location>
</feature>
<proteinExistence type="predicted"/>
<dbReference type="SMART" id="SM00382">
    <property type="entry name" value="AAA"/>
    <property type="match status" value="1"/>
</dbReference>
<dbReference type="InterPro" id="IPR003593">
    <property type="entry name" value="AAA+_ATPase"/>
</dbReference>
<keyword evidence="4 10" id="KW-0067">ATP-binding</keyword>
<evidence type="ECO:0000256" key="6">
    <source>
        <dbReference type="ARBA" id="ARBA00023136"/>
    </source>
</evidence>
<sequence>MPPTSTATSGIIGNRDAFGGRYFVRVLMGAFLFSAAVNALMLSVPLYSLQVFSRAIPSGNIDTLVMLTVIVVIALSMIALLETVRSRMLNRAANALEVAWRRRLTGEMLDQAARGRPDATPILDLMEVKGAMTRPTLTALMDLPWTPIYVLGIYLIHPVLAGLMLAAMVILTVLGYAGHALLKGFSEDQRLPSGRAQRLFEAVQAKADTVRGLRMGPAALEAVTRDSMTGAALNGYAAERGAVIASFTKWVRYLLQIGVTAVGGWLVIENHLSFGGMIATSMLVGRGMAALEQTVGSWGGLQKSWQSWGRLSAQIKRLSREPERPGVPVEPERLTLENVLYVNPRDQKPVLRAVSFQVEAGETVCVLGANRSGKTVLARLLAGVQAPSAGTVRLGGLALAMLTPKDPLTGIGYLPQGADLLPGSIAENIARFLPASDEAVIAAAKIAGVHTLIETLPQGYETEVMDPASPITGAFARLIALARAGFGSPSLVVLDEPALGLDDTGIAAVRGFVSALKERGATVVLLSHTAQFVDMADKTFVLQNGMAVAATPRKEAAPPQIAGASFARMRSVTATPTALSAG</sequence>
<feature type="domain" description="ABC transmembrane type-1" evidence="9">
    <location>
        <begin position="29"/>
        <end position="303"/>
    </location>
</feature>
<dbReference type="Gene3D" id="3.40.50.300">
    <property type="entry name" value="P-loop containing nucleotide triphosphate hydrolases"/>
    <property type="match status" value="1"/>
</dbReference>
<dbReference type="Proteomes" id="UP000584642">
    <property type="component" value="Unassembled WGS sequence"/>
</dbReference>
<dbReference type="Pfam" id="PF00005">
    <property type="entry name" value="ABC_tran"/>
    <property type="match status" value="1"/>
</dbReference>
<evidence type="ECO:0000313" key="11">
    <source>
        <dbReference type="Proteomes" id="UP000584642"/>
    </source>
</evidence>
<dbReference type="GO" id="GO:0005524">
    <property type="term" value="F:ATP binding"/>
    <property type="evidence" value="ECO:0007669"/>
    <property type="project" value="UniProtKB-KW"/>
</dbReference>
<dbReference type="InterPro" id="IPR039421">
    <property type="entry name" value="Type_1_exporter"/>
</dbReference>
<dbReference type="Pfam" id="PF00664">
    <property type="entry name" value="ABC_membrane"/>
    <property type="match status" value="1"/>
</dbReference>
<evidence type="ECO:0000256" key="4">
    <source>
        <dbReference type="ARBA" id="ARBA00022840"/>
    </source>
</evidence>
<dbReference type="Gene3D" id="1.20.1560.10">
    <property type="entry name" value="ABC transporter type 1, transmembrane domain"/>
    <property type="match status" value="1"/>
</dbReference>
<keyword evidence="5 7" id="KW-1133">Transmembrane helix</keyword>
<accession>A0ABX2T8I2</accession>
<dbReference type="SUPFAM" id="SSF52540">
    <property type="entry name" value="P-loop containing nucleoside triphosphate hydrolases"/>
    <property type="match status" value="1"/>
</dbReference>
<evidence type="ECO:0000256" key="5">
    <source>
        <dbReference type="ARBA" id="ARBA00022989"/>
    </source>
</evidence>
<dbReference type="InterPro" id="IPR036640">
    <property type="entry name" value="ABC1_TM_sf"/>
</dbReference>
<reference evidence="10 11" key="1">
    <citation type="submission" date="2020-05" db="EMBL/GenBank/DDBJ databases">
        <title>Azospirillum oleiclasticum sp. nov, a nitrogen-fixing and heavy crude oil-emulsifying bacterium isolated from the crude oil of Yumen Oilfield.</title>
        <authorList>
            <person name="Wu D."/>
            <person name="Cai M."/>
            <person name="Zhang X."/>
        </authorList>
    </citation>
    <scope>NUCLEOTIDE SEQUENCE [LARGE SCALE GENOMIC DNA]</scope>
    <source>
        <strain evidence="10 11">ROY-1-1-2</strain>
    </source>
</reference>
<dbReference type="RefSeq" id="WP_180281029.1">
    <property type="nucleotide sequence ID" value="NZ_JABFDB010000002.1"/>
</dbReference>
<evidence type="ECO:0000259" key="9">
    <source>
        <dbReference type="PROSITE" id="PS50929"/>
    </source>
</evidence>
<feature type="domain" description="ABC transporter" evidence="8">
    <location>
        <begin position="334"/>
        <end position="569"/>
    </location>
</feature>
<evidence type="ECO:0000313" key="10">
    <source>
        <dbReference type="EMBL" id="NYZ19264.1"/>
    </source>
</evidence>
<dbReference type="InterPro" id="IPR027417">
    <property type="entry name" value="P-loop_NTPase"/>
</dbReference>
<evidence type="ECO:0000256" key="2">
    <source>
        <dbReference type="ARBA" id="ARBA00022692"/>
    </source>
</evidence>
<keyword evidence="11" id="KW-1185">Reference proteome</keyword>
<dbReference type="InterPro" id="IPR011527">
    <property type="entry name" value="ABC1_TM_dom"/>
</dbReference>
<dbReference type="PROSITE" id="PS50893">
    <property type="entry name" value="ABC_TRANSPORTER_2"/>
    <property type="match status" value="1"/>
</dbReference>
<organism evidence="10 11">
    <name type="scientific">Azospirillum oleiclasticum</name>
    <dbReference type="NCBI Taxonomy" id="2735135"/>
    <lineage>
        <taxon>Bacteria</taxon>
        <taxon>Pseudomonadati</taxon>
        <taxon>Pseudomonadota</taxon>
        <taxon>Alphaproteobacteria</taxon>
        <taxon>Rhodospirillales</taxon>
        <taxon>Azospirillaceae</taxon>
        <taxon>Azospirillum</taxon>
    </lineage>
</organism>
<dbReference type="PROSITE" id="PS50929">
    <property type="entry name" value="ABC_TM1F"/>
    <property type="match status" value="1"/>
</dbReference>
<dbReference type="PANTHER" id="PTHR43394">
    <property type="entry name" value="ATP-DEPENDENT PERMEASE MDL1, MITOCHONDRIAL"/>
    <property type="match status" value="1"/>
</dbReference>
<name>A0ABX2T8I2_9PROT</name>